<comment type="caution">
    <text evidence="2">The sequence shown here is derived from an EMBL/GenBank/DDBJ whole genome shotgun (WGS) entry which is preliminary data.</text>
</comment>
<dbReference type="GO" id="GO:0005524">
    <property type="term" value="F:ATP binding"/>
    <property type="evidence" value="ECO:0007669"/>
    <property type="project" value="TreeGrafter"/>
</dbReference>
<dbReference type="PANTHER" id="PTHR43384:SF13">
    <property type="entry name" value="SLR0110 PROTEIN"/>
    <property type="match status" value="1"/>
</dbReference>
<dbReference type="OrthoDB" id="9779073at2"/>
<dbReference type="GO" id="GO:0016887">
    <property type="term" value="F:ATP hydrolysis activity"/>
    <property type="evidence" value="ECO:0007669"/>
    <property type="project" value="TreeGrafter"/>
</dbReference>
<dbReference type="Pfam" id="PF01656">
    <property type="entry name" value="CbiA"/>
    <property type="match status" value="1"/>
</dbReference>
<dbReference type="InterPro" id="IPR002586">
    <property type="entry name" value="CobQ/CobB/MinD/ParA_Nub-bd_dom"/>
</dbReference>
<feature type="domain" description="CobQ/CobB/MinD/ParA nucleotide binding" evidence="1">
    <location>
        <begin position="15"/>
        <end position="216"/>
    </location>
</feature>
<dbReference type="Gene3D" id="3.40.50.300">
    <property type="entry name" value="P-loop containing nucleotide triphosphate hydrolases"/>
    <property type="match status" value="1"/>
</dbReference>
<dbReference type="PANTHER" id="PTHR43384">
    <property type="entry name" value="SEPTUM SITE-DETERMINING PROTEIN MIND HOMOLOG, CHLOROPLASTIC-RELATED"/>
    <property type="match status" value="1"/>
</dbReference>
<evidence type="ECO:0000259" key="1">
    <source>
        <dbReference type="Pfam" id="PF01656"/>
    </source>
</evidence>
<dbReference type="InterPro" id="IPR050625">
    <property type="entry name" value="ParA/MinD_ATPase"/>
</dbReference>
<reference evidence="2 3" key="1">
    <citation type="submission" date="2017-06" db="EMBL/GenBank/DDBJ databases">
        <title>Draft genome sequence of anaerobic fermentative bacterium Anaeromicrobium sediminis DY2726D isolated from West Pacific Ocean sediments.</title>
        <authorList>
            <person name="Zeng X."/>
        </authorList>
    </citation>
    <scope>NUCLEOTIDE SEQUENCE [LARGE SCALE GENOMIC DNA]</scope>
    <source>
        <strain evidence="2 3">DY2726D</strain>
    </source>
</reference>
<accession>A0A267MG49</accession>
<dbReference type="GO" id="GO:0051782">
    <property type="term" value="P:negative regulation of cell division"/>
    <property type="evidence" value="ECO:0007669"/>
    <property type="project" value="TreeGrafter"/>
</dbReference>
<organism evidence="2 3">
    <name type="scientific">Anaeromicrobium sediminis</name>
    <dbReference type="NCBI Taxonomy" id="1478221"/>
    <lineage>
        <taxon>Bacteria</taxon>
        <taxon>Bacillati</taxon>
        <taxon>Bacillota</taxon>
        <taxon>Clostridia</taxon>
        <taxon>Peptostreptococcales</taxon>
        <taxon>Thermotaleaceae</taxon>
        <taxon>Anaeromicrobium</taxon>
    </lineage>
</organism>
<protein>
    <recommendedName>
        <fullName evidence="1">CobQ/CobB/MinD/ParA nucleotide binding domain-containing protein</fullName>
    </recommendedName>
</protein>
<dbReference type="InterPro" id="IPR027417">
    <property type="entry name" value="P-loop_NTPase"/>
</dbReference>
<sequence>MIGNQNATTKRGKMIVICSAKGGVGKTVLTTNLSVALSKKKFKTVILDSCFQFGNIHLVMDLKPKFTIKDAVDQIGDLNKNLLTSYLSSHESGVKILPSPPSPEYADLITSESLNKVCSLLLDSCDYLLIDTNAGLPEHNLYFIEKADEILLITDLEMTSLKNTKSMLSIFDALNLGEKVKIVVNRSTMKSLLKSKDVPKILEKESLHYIPNNFEIVSRSINIGMPFVMHYRRKDITKAIFHIADLLSTES</sequence>
<dbReference type="GO" id="GO:0005829">
    <property type="term" value="C:cytosol"/>
    <property type="evidence" value="ECO:0007669"/>
    <property type="project" value="TreeGrafter"/>
</dbReference>
<dbReference type="GO" id="GO:0009898">
    <property type="term" value="C:cytoplasmic side of plasma membrane"/>
    <property type="evidence" value="ECO:0007669"/>
    <property type="project" value="TreeGrafter"/>
</dbReference>
<dbReference type="Proteomes" id="UP000216024">
    <property type="component" value="Unassembled WGS sequence"/>
</dbReference>
<dbReference type="RefSeq" id="WP_095134674.1">
    <property type="nucleotide sequence ID" value="NZ_NIBG01000016.1"/>
</dbReference>
<dbReference type="AlphaFoldDB" id="A0A267MG49"/>
<keyword evidence="3" id="KW-1185">Reference proteome</keyword>
<proteinExistence type="predicted"/>
<dbReference type="SUPFAM" id="SSF52540">
    <property type="entry name" value="P-loop containing nucleoside triphosphate hydrolases"/>
    <property type="match status" value="1"/>
</dbReference>
<gene>
    <name evidence="2" type="ORF">CCE28_15655</name>
</gene>
<evidence type="ECO:0000313" key="3">
    <source>
        <dbReference type="Proteomes" id="UP000216024"/>
    </source>
</evidence>
<name>A0A267MG49_9FIRM</name>
<evidence type="ECO:0000313" key="2">
    <source>
        <dbReference type="EMBL" id="PAB58372.1"/>
    </source>
</evidence>
<dbReference type="EMBL" id="NIBG01000016">
    <property type="protein sequence ID" value="PAB58372.1"/>
    <property type="molecule type" value="Genomic_DNA"/>
</dbReference>